<evidence type="ECO:0000313" key="11">
    <source>
        <dbReference type="Proteomes" id="UP001165652"/>
    </source>
</evidence>
<dbReference type="PANTHER" id="PTHR44998:SF1">
    <property type="entry name" value="UDP-N-ACETYLGLUCOSAMINE--PEPTIDE N-ACETYLGLUCOSAMINYLTRANSFERASE 110 KDA SUBUNIT"/>
    <property type="match status" value="1"/>
</dbReference>
<dbReference type="Proteomes" id="UP001165652">
    <property type="component" value="Unassembled WGS sequence"/>
</dbReference>
<evidence type="ECO:0000256" key="5">
    <source>
        <dbReference type="ARBA" id="ARBA00022679"/>
    </source>
</evidence>
<dbReference type="RefSeq" id="WP_272779545.1">
    <property type="nucleotide sequence ID" value="NZ_JAQQLI010000050.1"/>
</dbReference>
<feature type="domain" description="O-GlcNAc transferase C-terminal" evidence="9">
    <location>
        <begin position="328"/>
        <end position="476"/>
    </location>
</feature>
<keyword evidence="4" id="KW-0328">Glycosyltransferase</keyword>
<dbReference type="InterPro" id="IPR019734">
    <property type="entry name" value="TPR_rpt"/>
</dbReference>
<dbReference type="Pfam" id="PF14559">
    <property type="entry name" value="TPR_19"/>
    <property type="match status" value="1"/>
</dbReference>
<feature type="repeat" description="TPR" evidence="8">
    <location>
        <begin position="110"/>
        <end position="143"/>
    </location>
</feature>
<organism evidence="10 11">
    <name type="scientific">Rhodoplanes tepidamans</name>
    <name type="common">Rhodoplanes cryptolactis</name>
    <dbReference type="NCBI Taxonomy" id="200616"/>
    <lineage>
        <taxon>Bacteria</taxon>
        <taxon>Pseudomonadati</taxon>
        <taxon>Pseudomonadota</taxon>
        <taxon>Alphaproteobacteria</taxon>
        <taxon>Hyphomicrobiales</taxon>
        <taxon>Nitrobacteraceae</taxon>
        <taxon>Rhodoplanes</taxon>
    </lineage>
</organism>
<dbReference type="Gene3D" id="3.40.50.11380">
    <property type="match status" value="1"/>
</dbReference>
<dbReference type="PANTHER" id="PTHR44998">
    <property type="match status" value="1"/>
</dbReference>
<dbReference type="PROSITE" id="PS50293">
    <property type="entry name" value="TPR_REGION"/>
    <property type="match status" value="2"/>
</dbReference>
<comment type="pathway">
    <text evidence="1">Protein modification; protein glycosylation.</text>
</comment>
<keyword evidence="7 8" id="KW-0802">TPR repeat</keyword>
<dbReference type="Gene3D" id="1.25.40.10">
    <property type="entry name" value="Tetratricopeptide repeat domain"/>
    <property type="match status" value="3"/>
</dbReference>
<feature type="repeat" description="TPR" evidence="8">
    <location>
        <begin position="212"/>
        <end position="245"/>
    </location>
</feature>
<evidence type="ECO:0000256" key="4">
    <source>
        <dbReference type="ARBA" id="ARBA00022676"/>
    </source>
</evidence>
<dbReference type="Gene3D" id="3.40.50.2000">
    <property type="entry name" value="Glycogen Phosphorylase B"/>
    <property type="match status" value="1"/>
</dbReference>
<evidence type="ECO:0000256" key="3">
    <source>
        <dbReference type="ARBA" id="ARBA00011970"/>
    </source>
</evidence>
<dbReference type="Pfam" id="PF00515">
    <property type="entry name" value="TPR_1"/>
    <property type="match status" value="1"/>
</dbReference>
<dbReference type="Pfam" id="PF13844">
    <property type="entry name" value="Glyco_transf_41"/>
    <property type="match status" value="2"/>
</dbReference>
<dbReference type="InterPro" id="IPR011990">
    <property type="entry name" value="TPR-like_helical_dom_sf"/>
</dbReference>
<keyword evidence="5" id="KW-0808">Transferase</keyword>
<name>A0ABT5JGK6_RHOTP</name>
<dbReference type="SMART" id="SM00028">
    <property type="entry name" value="TPR"/>
    <property type="match status" value="7"/>
</dbReference>
<keyword evidence="11" id="KW-1185">Reference proteome</keyword>
<reference evidence="10" key="1">
    <citation type="journal article" date="2023" name="Microbiol Resour">
        <title>Genome Sequences of Rhodoplanes serenus and Two Thermotolerant Strains, Rhodoplanes tepidamans and 'Rhodoplanes cryptolactis,' Further Refine the Genus.</title>
        <authorList>
            <person name="Rayyan A.A."/>
            <person name="Kyndt J.A."/>
        </authorList>
    </citation>
    <scope>NUCLEOTIDE SEQUENCE</scope>
    <source>
        <strain evidence="10">DSM 9987</strain>
    </source>
</reference>
<sequence>MGKKAERTADLFAQAVGLHQRGAAGEAERLYRRVLDADKSHPGALQYLAIIAAGRDDLDEAIRLLTRCARAHPGSAEVRTNLGYALLRAGRADEALAAYDAAVKADPAYAIAWSHRGHCLATLNRPDEALDSYDRAITADPGFADAHYNRGNLLNARGRFAEAIAAFDRSLAIAPGQPLPATNRANALRALGRLEEALAALDRVVAAHPRNALAFANRGHVASDLRRFDVAFESYRRAKAVDPNHPQIAGPLAWAAMSVCDFAAAETAMAAVRDELRLKRSIVQPFIFIAGSDDPALHRACAETLIAMTIPRAAATVPEGTAAFAAPERARLRVAYMSADYRRHPTVPLIAGLLEQHDRSAFEVLAVSTGPDDGGPERRRIVAAVDALIDLQGLSDEAAADLLRAREIDILVDLNGHARGGRLGILARRPAPVQVNYLGYPGTIGAGFVDWLIADDVILPEGCEPHYSEALVRLPGYYAAYRPDATALPAPPSRRDAGLPDDGVVFCSFNNSYKITRPVFDAWMRILAAVPASVLWLLADTPAVAPNLRREAAARGIDPARLVFAERVDPAAHLARHALADLFLDTAPVGAHTTACDALWSGLPMVTCPGRAFPSRVAASLLTAVGCTDLVAPTLAAYEARAVALANDPATLRATRDRLVAERPHLPPFDPDRHRRHMEAAYREMWETRRRGEPPRGITIRPD</sequence>
<evidence type="ECO:0000256" key="2">
    <source>
        <dbReference type="ARBA" id="ARBA00005386"/>
    </source>
</evidence>
<gene>
    <name evidence="10" type="ORF">PQJ73_23745</name>
</gene>
<comment type="caution">
    <text evidence="10">The sequence shown here is derived from an EMBL/GenBank/DDBJ whole genome shotgun (WGS) entry which is preliminary data.</text>
</comment>
<comment type="similarity">
    <text evidence="2">Belongs to the glycosyltransferase 41 family. O-GlcNAc transferase subfamily.</text>
</comment>
<feature type="domain" description="O-GlcNAc transferase C-terminal" evidence="9">
    <location>
        <begin position="493"/>
        <end position="670"/>
    </location>
</feature>
<protein>
    <recommendedName>
        <fullName evidence="3">protein O-GlcNAc transferase</fullName>
        <ecNumber evidence="3">2.4.1.255</ecNumber>
    </recommendedName>
</protein>
<keyword evidence="6" id="KW-0677">Repeat</keyword>
<proteinExistence type="inferred from homology"/>
<evidence type="ECO:0000259" key="9">
    <source>
        <dbReference type="Pfam" id="PF13844"/>
    </source>
</evidence>
<dbReference type="EC" id="2.4.1.255" evidence="3"/>
<dbReference type="SUPFAM" id="SSF48452">
    <property type="entry name" value="TPR-like"/>
    <property type="match status" value="1"/>
</dbReference>
<feature type="repeat" description="TPR" evidence="8">
    <location>
        <begin position="76"/>
        <end position="109"/>
    </location>
</feature>
<evidence type="ECO:0000256" key="8">
    <source>
        <dbReference type="PROSITE-ProRule" id="PRU00339"/>
    </source>
</evidence>
<dbReference type="PROSITE" id="PS50005">
    <property type="entry name" value="TPR"/>
    <property type="match status" value="4"/>
</dbReference>
<dbReference type="EMBL" id="JAQQLI010000050">
    <property type="protein sequence ID" value="MDC7788712.1"/>
    <property type="molecule type" value="Genomic_DNA"/>
</dbReference>
<evidence type="ECO:0000313" key="10">
    <source>
        <dbReference type="EMBL" id="MDC7788712.1"/>
    </source>
</evidence>
<reference evidence="10" key="2">
    <citation type="submission" date="2023-02" db="EMBL/GenBank/DDBJ databases">
        <authorList>
            <person name="Rayyan A."/>
            <person name="Meyer T."/>
            <person name="Kyndt J.A."/>
        </authorList>
    </citation>
    <scope>NUCLEOTIDE SEQUENCE</scope>
    <source>
        <strain evidence="10">DSM 9987</strain>
    </source>
</reference>
<accession>A0ABT5JGK6</accession>
<evidence type="ECO:0000256" key="1">
    <source>
        <dbReference type="ARBA" id="ARBA00004922"/>
    </source>
</evidence>
<evidence type="ECO:0000256" key="6">
    <source>
        <dbReference type="ARBA" id="ARBA00022737"/>
    </source>
</evidence>
<dbReference type="InterPro" id="IPR029489">
    <property type="entry name" value="OGT/SEC/SPY_C"/>
</dbReference>
<evidence type="ECO:0000256" key="7">
    <source>
        <dbReference type="ARBA" id="ARBA00022803"/>
    </source>
</evidence>
<feature type="repeat" description="TPR" evidence="8">
    <location>
        <begin position="144"/>
        <end position="177"/>
    </location>
</feature>
<dbReference type="Pfam" id="PF13432">
    <property type="entry name" value="TPR_16"/>
    <property type="match status" value="2"/>
</dbReference>